<reference evidence="1 2" key="1">
    <citation type="submission" date="2015-09" db="EMBL/GenBank/DDBJ databases">
        <title>Sorangium comparison.</title>
        <authorList>
            <person name="Zaburannyi N."/>
            <person name="Bunk B."/>
            <person name="Overmann J."/>
            <person name="Mueller R."/>
        </authorList>
    </citation>
    <scope>NUCLEOTIDE SEQUENCE [LARGE SCALE GENOMIC DNA]</scope>
    <source>
        <strain evidence="1 2">So ceGT47</strain>
    </source>
</reference>
<protein>
    <submittedName>
        <fullName evidence="1">Uncharacterized protein</fullName>
    </submittedName>
</protein>
<dbReference type="EMBL" id="CP012670">
    <property type="protein sequence ID" value="AUX26425.1"/>
    <property type="molecule type" value="Genomic_DNA"/>
</dbReference>
<dbReference type="AlphaFoldDB" id="A0A4P2Q9Z4"/>
<dbReference type="InterPro" id="IPR014942">
    <property type="entry name" value="AbiEii"/>
</dbReference>
<evidence type="ECO:0000313" key="2">
    <source>
        <dbReference type="Proteomes" id="UP000295781"/>
    </source>
</evidence>
<name>A0A4P2Q9Z4_SORCE</name>
<gene>
    <name evidence="1" type="ORF">SOCEGT47_069870</name>
</gene>
<sequence>MDLGDFMSFEIRRDSQHAVIAMTAPYQGQRFRSEARLAGKIYGEPFHVDVVSGGLMPRPPDRIPAGEFFKFAGLPPFEVAVYAREVHIAEKLHAYTYPYPATNSRVRDLPDLGLLARSGPYDAASLHPIDLPRRDVGARVWNAGRLTT</sequence>
<accession>A0A4P2Q9Z4</accession>
<proteinExistence type="predicted"/>
<evidence type="ECO:0000313" key="1">
    <source>
        <dbReference type="EMBL" id="AUX26425.1"/>
    </source>
</evidence>
<dbReference type="Proteomes" id="UP000295781">
    <property type="component" value="Chromosome"/>
</dbReference>
<dbReference type="Pfam" id="PF08843">
    <property type="entry name" value="AbiEii"/>
    <property type="match status" value="1"/>
</dbReference>
<organism evidence="1 2">
    <name type="scientific">Sorangium cellulosum</name>
    <name type="common">Polyangium cellulosum</name>
    <dbReference type="NCBI Taxonomy" id="56"/>
    <lineage>
        <taxon>Bacteria</taxon>
        <taxon>Pseudomonadati</taxon>
        <taxon>Myxococcota</taxon>
        <taxon>Polyangia</taxon>
        <taxon>Polyangiales</taxon>
        <taxon>Polyangiaceae</taxon>
        <taxon>Sorangium</taxon>
    </lineage>
</organism>